<evidence type="ECO:0000313" key="1">
    <source>
        <dbReference type="EMBL" id="KAA5544133.1"/>
    </source>
</evidence>
<dbReference type="EMBL" id="VWSF01000011">
    <property type="protein sequence ID" value="KAA5544133.1"/>
    <property type="molecule type" value="Genomic_DNA"/>
</dbReference>
<organism evidence="1 2">
    <name type="scientific">Adhaeribacter rhizoryzae</name>
    <dbReference type="NCBI Taxonomy" id="2607907"/>
    <lineage>
        <taxon>Bacteria</taxon>
        <taxon>Pseudomonadati</taxon>
        <taxon>Bacteroidota</taxon>
        <taxon>Cytophagia</taxon>
        <taxon>Cytophagales</taxon>
        <taxon>Hymenobacteraceae</taxon>
        <taxon>Adhaeribacter</taxon>
    </lineage>
</organism>
<dbReference type="AlphaFoldDB" id="A0A5M6D9S3"/>
<dbReference type="RefSeq" id="WP_150089157.1">
    <property type="nucleotide sequence ID" value="NZ_VWSF01000011.1"/>
</dbReference>
<comment type="caution">
    <text evidence="1">The sequence shown here is derived from an EMBL/GenBank/DDBJ whole genome shotgun (WGS) entry which is preliminary data.</text>
</comment>
<sequence length="204" mass="22909">MFELVIRALCDTIPRTVDATYLFAQTPDNQASVLFKGRQLLEKSITPKIMFAETGERSGYLGYDAWKKQLLAWNVAETNMEGVTVGYDVILHTLSEAEAMMQQVKHKGYQTVVVVAPPFHQPRAFMTAITAALRLYPEVKLYSQPGETLPWLGEAVHSQGNEKALRKDLIQGEAERIAKYQAQGDLAQFEEVLEYLNNRDAAVS</sequence>
<accession>A0A5M6D9S3</accession>
<name>A0A5M6D9S3_9BACT</name>
<dbReference type="Proteomes" id="UP000323426">
    <property type="component" value="Unassembled WGS sequence"/>
</dbReference>
<gene>
    <name evidence="1" type="ORF">F0145_14545</name>
</gene>
<evidence type="ECO:0000313" key="2">
    <source>
        <dbReference type="Proteomes" id="UP000323426"/>
    </source>
</evidence>
<proteinExistence type="predicted"/>
<protein>
    <submittedName>
        <fullName evidence="1">YdcF family protein</fullName>
    </submittedName>
</protein>
<reference evidence="1 2" key="1">
    <citation type="submission" date="2019-09" db="EMBL/GenBank/DDBJ databases">
        <title>Genome sequence and assembly of Adhaeribacter sp.</title>
        <authorList>
            <person name="Chhetri G."/>
        </authorList>
    </citation>
    <scope>NUCLEOTIDE SEQUENCE [LARGE SCALE GENOMIC DNA]</scope>
    <source>
        <strain evidence="1 2">DK36</strain>
    </source>
</reference>
<keyword evidence="2" id="KW-1185">Reference proteome</keyword>